<dbReference type="PANTHER" id="PTHR47099:SF1">
    <property type="entry name" value="METHYLCOBAMIDE:COM METHYLTRANSFERASE MTBA"/>
    <property type="match status" value="1"/>
</dbReference>
<name>A0A949TZM0_9CLOT</name>
<organism evidence="2 3">
    <name type="scientific">Clostridium thailandense</name>
    <dbReference type="NCBI Taxonomy" id="2794346"/>
    <lineage>
        <taxon>Bacteria</taxon>
        <taxon>Bacillati</taxon>
        <taxon>Bacillota</taxon>
        <taxon>Clostridia</taxon>
        <taxon>Eubacteriales</taxon>
        <taxon>Clostridiaceae</taxon>
        <taxon>Clostridium</taxon>
    </lineage>
</organism>
<dbReference type="PANTHER" id="PTHR47099">
    <property type="entry name" value="METHYLCOBAMIDE:COM METHYLTRANSFERASE MTBA"/>
    <property type="match status" value="1"/>
</dbReference>
<evidence type="ECO:0000259" key="1">
    <source>
        <dbReference type="Pfam" id="PF01208"/>
    </source>
</evidence>
<dbReference type="GO" id="GO:0004853">
    <property type="term" value="F:uroporphyrinogen decarboxylase activity"/>
    <property type="evidence" value="ECO:0007669"/>
    <property type="project" value="InterPro"/>
</dbReference>
<protein>
    <submittedName>
        <fullName evidence="2">Uroporphyrinogen-III decarboxylase</fullName>
    </submittedName>
</protein>
<dbReference type="EMBL" id="JAEEGC010000130">
    <property type="protein sequence ID" value="MBV7275588.1"/>
    <property type="molecule type" value="Genomic_DNA"/>
</dbReference>
<comment type="caution">
    <text evidence="2">The sequence shown here is derived from an EMBL/GenBank/DDBJ whole genome shotgun (WGS) entry which is preliminary data.</text>
</comment>
<accession>A0A949TZM0</accession>
<dbReference type="Pfam" id="PF01208">
    <property type="entry name" value="URO-D"/>
    <property type="match status" value="1"/>
</dbReference>
<dbReference type="AlphaFoldDB" id="A0A949TZM0"/>
<dbReference type="InterPro" id="IPR052024">
    <property type="entry name" value="Methanogen_methyltrans"/>
</dbReference>
<sequence>MKTAQELYNERMERVKKTIKLEKTDRTPVVPFGDSFFAVATDLKLSDFVLNLEMSNKAFINGTKLIGDVDAASGVCSAAAIMGTIFFSNIKLPGRELPDNMLWQIDECQSMTIDDYDTIIDKGFEEFQKDYYSKRINVDFKILKELIDNGTQFDKNMRNEGYPIYMGGKISHPVDYLSGGRTMAKFILDIRRMPEKVDAVMEIITDYNIKVMKEELKYSVDPLSVFIAMGRACPDFYNPKLWERFIWKHLKKITEAVIETGITANFHIDANWERALDYFKDFPKGTCVFETDGMTDIYKIKEKLGARMCIKGDVQAAKLTLGTPDEVYNYSTQLIKDMGIGFILSSGCSIPPNAKVENVKAMVAAASGK</sequence>
<dbReference type="RefSeq" id="WP_218322639.1">
    <property type="nucleotide sequence ID" value="NZ_JAEEGC010000130.1"/>
</dbReference>
<keyword evidence="3" id="KW-1185">Reference proteome</keyword>
<gene>
    <name evidence="2" type="ORF">I6U48_22050</name>
</gene>
<proteinExistence type="predicted"/>
<dbReference type="InterPro" id="IPR000257">
    <property type="entry name" value="Uroporphyrinogen_deCOase"/>
</dbReference>
<feature type="domain" description="Uroporphyrinogen decarboxylase (URO-D)" evidence="1">
    <location>
        <begin position="179"/>
        <end position="366"/>
    </location>
</feature>
<dbReference type="GO" id="GO:0006779">
    <property type="term" value="P:porphyrin-containing compound biosynthetic process"/>
    <property type="evidence" value="ECO:0007669"/>
    <property type="project" value="InterPro"/>
</dbReference>
<evidence type="ECO:0000313" key="3">
    <source>
        <dbReference type="Proteomes" id="UP000694308"/>
    </source>
</evidence>
<dbReference type="Proteomes" id="UP000694308">
    <property type="component" value="Unassembled WGS sequence"/>
</dbReference>
<evidence type="ECO:0000313" key="2">
    <source>
        <dbReference type="EMBL" id="MBV7275588.1"/>
    </source>
</evidence>
<reference evidence="2" key="1">
    <citation type="submission" date="2020-12" db="EMBL/GenBank/DDBJ databases">
        <title>Clostridium thailandense sp. nov., a novel acetogenic bacterium isolated from peat land soil in Thailand.</title>
        <authorList>
            <person name="Chaikitkaew S."/>
            <person name="Birkeland N.K."/>
        </authorList>
    </citation>
    <scope>NUCLEOTIDE SEQUENCE</scope>
    <source>
        <strain evidence="2">PL3</strain>
    </source>
</reference>